<dbReference type="EMBL" id="KY000219">
    <property type="protein sequence ID" value="APL99278.1"/>
    <property type="molecule type" value="Genomic_DNA"/>
</dbReference>
<keyword evidence="2" id="KW-1185">Reference proteome</keyword>
<dbReference type="KEGG" id="vg:54984243"/>
<dbReference type="Proteomes" id="UP000240180">
    <property type="component" value="Segment"/>
</dbReference>
<accession>A0A2D0W9D6</accession>
<dbReference type="GeneID" id="54984243"/>
<dbReference type="InterPro" id="IPR048813">
    <property type="entry name" value="GP7-like"/>
</dbReference>
<dbReference type="SUPFAM" id="SSF56563">
    <property type="entry name" value="Major capsid protein gp5"/>
    <property type="match status" value="1"/>
</dbReference>
<dbReference type="InterPro" id="IPR035198">
    <property type="entry name" value="SU10_MCP"/>
</dbReference>
<sequence length="310" mass="32591">MSSVTLAESAKLAQDELVAGVIENIITVNRFFDVLPFDGIEGNSLAYNRENVLGDVINAGVGTTFSGAGAGKNPATFTRVNSNLTTIMGDAEVNGLIQATRSGDGNDQTAVQIASKAKSAGRQYQNQLINGTGTNNEFAGLLQLVASGQTLTPQTNGQALSFEILDELMDRVVDKDGQVDYITMHARTLRSYKALLRNLGGASINEVVELPSGAEVPAYSGVPIFRNDYIPTNQTQGSTSNATTIFAGTLDDGSRTHGIAGLTATTAAGIQVVDVGESEDADEHIWRVKWYCGLALFSEKGLAAAPGITN</sequence>
<dbReference type="RefSeq" id="YP_009793993.1">
    <property type="nucleotide sequence ID" value="NC_047877.1"/>
</dbReference>
<proteinExistence type="predicted"/>
<dbReference type="NCBIfam" id="NF045672">
    <property type="entry name" value="MCP_gp7_epsi_15"/>
    <property type="match status" value="1"/>
</dbReference>
<dbReference type="Pfam" id="PF17236">
    <property type="entry name" value="SU10_MCP"/>
    <property type="match status" value="1"/>
</dbReference>
<reference evidence="1 2" key="1">
    <citation type="submission" date="2016-10" db="EMBL/GenBank/DDBJ databases">
        <title>Properties of three new Bordetella phage species from family Siphoviridae.</title>
        <authorList>
            <person name="Knezevic P."/>
            <person name="Petrovic Fabijan A."/>
            <person name="Doffkay Z."/>
            <person name="Rakhely G."/>
        </authorList>
    </citation>
    <scope>NUCLEOTIDE SEQUENCE [LARGE SCALE GENOMIC DNA]</scope>
</reference>
<evidence type="ECO:0000313" key="2">
    <source>
        <dbReference type="Proteomes" id="UP000240180"/>
    </source>
</evidence>
<name>A0A2D0W9D6_9CAUD</name>
<protein>
    <submittedName>
        <fullName evidence="1">Major structural protein</fullName>
    </submittedName>
</protein>
<evidence type="ECO:0000313" key="1">
    <source>
        <dbReference type="EMBL" id="APL99278.1"/>
    </source>
</evidence>
<organism evidence="1 2">
    <name type="scientific">Bordetella phage CN2</name>
    <dbReference type="NCBI Taxonomy" id="1916124"/>
    <lineage>
        <taxon>Viruses</taxon>
        <taxon>Duplodnaviria</taxon>
        <taxon>Heunggongvirae</taxon>
        <taxon>Uroviricota</taxon>
        <taxon>Caudoviricetes</taxon>
        <taxon>Mesyanzhinovviridae</taxon>
        <taxon>Rabinowitzvirinae</taxon>
        <taxon>Vojvodinavirus</taxon>
        <taxon>Vojvodinavirus CN2</taxon>
        <taxon>Bordetella virus CN2</taxon>
    </lineage>
</organism>